<evidence type="ECO:0000313" key="2">
    <source>
        <dbReference type="Proteomes" id="UP001642540"/>
    </source>
</evidence>
<comment type="caution">
    <text evidence="1">The sequence shown here is derived from an EMBL/GenBank/DDBJ whole genome shotgun (WGS) entry which is preliminary data.</text>
</comment>
<proteinExistence type="predicted"/>
<organism evidence="1 2">
    <name type="scientific">Orchesella dallaii</name>
    <dbReference type="NCBI Taxonomy" id="48710"/>
    <lineage>
        <taxon>Eukaryota</taxon>
        <taxon>Metazoa</taxon>
        <taxon>Ecdysozoa</taxon>
        <taxon>Arthropoda</taxon>
        <taxon>Hexapoda</taxon>
        <taxon>Collembola</taxon>
        <taxon>Entomobryomorpha</taxon>
        <taxon>Entomobryoidea</taxon>
        <taxon>Orchesellidae</taxon>
        <taxon>Orchesellinae</taxon>
        <taxon>Orchesella</taxon>
    </lineage>
</organism>
<protein>
    <submittedName>
        <fullName evidence="1">Uncharacterized protein</fullName>
    </submittedName>
</protein>
<gene>
    <name evidence="1" type="ORF">ODALV1_LOCUS18539</name>
</gene>
<evidence type="ECO:0000313" key="1">
    <source>
        <dbReference type="EMBL" id="CAL8119412.1"/>
    </source>
</evidence>
<accession>A0ABP1R6Y0</accession>
<sequence>MGECDIFLSYTSITQPNQISLIHALLILSHRTYVNSKQNNLVLGYNWQIYLKFSVNVKQKAAYVELLDLTVAFCCFLSPSFMFRTKTNQNHTHTVLSNG</sequence>
<dbReference type="Proteomes" id="UP001642540">
    <property type="component" value="Unassembled WGS sequence"/>
</dbReference>
<reference evidence="1 2" key="1">
    <citation type="submission" date="2024-08" db="EMBL/GenBank/DDBJ databases">
        <authorList>
            <person name="Cucini C."/>
            <person name="Frati F."/>
        </authorList>
    </citation>
    <scope>NUCLEOTIDE SEQUENCE [LARGE SCALE GENOMIC DNA]</scope>
</reference>
<dbReference type="EMBL" id="CAXLJM020000059">
    <property type="protein sequence ID" value="CAL8119412.1"/>
    <property type="molecule type" value="Genomic_DNA"/>
</dbReference>
<name>A0ABP1R6Y0_9HEXA</name>
<keyword evidence="2" id="KW-1185">Reference proteome</keyword>